<reference evidence="4" key="2">
    <citation type="journal article" date="2016" name="Genome Announc.">
        <title>Draft Genome Sequences of Two Novel Amoeba-Resistant Intranuclear Bacteria, 'Candidatus Berkiella cookevillensis' and 'Candidatus Berkiella aquae'.</title>
        <authorList>
            <person name="Mehari Y.T."/>
            <person name="Arivett B.A."/>
            <person name="Farone A.L."/>
            <person name="Gunderson J.H."/>
            <person name="Farone M.B."/>
        </authorList>
    </citation>
    <scope>NUCLEOTIDE SEQUENCE</scope>
    <source>
        <strain evidence="4">HT99</strain>
    </source>
</reference>
<feature type="transmembrane region" description="Helical" evidence="1">
    <location>
        <begin position="51"/>
        <end position="72"/>
    </location>
</feature>
<dbReference type="RefSeq" id="WP_075067255.1">
    <property type="nucleotide sequence ID" value="NZ_LKAJ02000002.1"/>
</dbReference>
<protein>
    <recommendedName>
        <fullName evidence="6">TrbC/VIRB2 family protein</fullName>
    </recommendedName>
</protein>
<dbReference type="EMBL" id="LKAJ02000002">
    <property type="protein sequence ID" value="MCS5712822.1"/>
    <property type="molecule type" value="Genomic_DNA"/>
</dbReference>
<keyword evidence="5" id="KW-1185">Reference proteome</keyword>
<gene>
    <name evidence="4" type="ORF">HT99x_015390</name>
    <name evidence="3" type="ORF">HT99x_02655</name>
</gene>
<feature type="signal peptide" evidence="2">
    <location>
        <begin position="1"/>
        <end position="22"/>
    </location>
</feature>
<proteinExistence type="predicted"/>
<keyword evidence="1" id="KW-0472">Membrane</keyword>
<keyword evidence="2" id="KW-0732">Signal</keyword>
<evidence type="ECO:0000256" key="2">
    <source>
        <dbReference type="SAM" id="SignalP"/>
    </source>
</evidence>
<evidence type="ECO:0000313" key="4">
    <source>
        <dbReference type="EMBL" id="MCS5712822.1"/>
    </source>
</evidence>
<keyword evidence="1" id="KW-1133">Transmembrane helix</keyword>
<reference evidence="3" key="1">
    <citation type="submission" date="2015-09" db="EMBL/GenBank/DDBJ databases">
        <title>Draft Genome Sequences of Two Novel Amoeba-resistant Intranuclear Bacteria, Candidatus Berkiella cookevillensis and Candidatus Berkiella aquae.</title>
        <authorList>
            <person name="Mehari Y.T."/>
            <person name="Arivett B.A."/>
            <person name="Farone A.L."/>
            <person name="Gunderson J.H."/>
            <person name="Farone M.B."/>
        </authorList>
    </citation>
    <scope>NUCLEOTIDE SEQUENCE [LARGE SCALE GENOMIC DNA]</scope>
    <source>
        <strain evidence="3">HT99</strain>
    </source>
</reference>
<dbReference type="Proteomes" id="UP000051497">
    <property type="component" value="Unassembled WGS sequence"/>
</dbReference>
<dbReference type="AlphaFoldDB" id="A0A0Q9YUC5"/>
<evidence type="ECO:0000313" key="3">
    <source>
        <dbReference type="EMBL" id="KRG20263.1"/>
    </source>
</evidence>
<accession>A0A0Q9YUC5</accession>
<dbReference type="EMBL" id="LKAJ01000014">
    <property type="protein sequence ID" value="KRG20263.1"/>
    <property type="molecule type" value="Genomic_DNA"/>
</dbReference>
<feature type="transmembrane region" description="Helical" evidence="1">
    <location>
        <begin position="84"/>
        <end position="104"/>
    </location>
</feature>
<evidence type="ECO:0000313" key="5">
    <source>
        <dbReference type="Proteomes" id="UP000051497"/>
    </source>
</evidence>
<reference evidence="4" key="3">
    <citation type="submission" date="2021-06" db="EMBL/GenBank/DDBJ databases">
        <title>Genomic Description and Analysis of Intracellular Bacteria, Candidatus Berkiella cookevillensis and Candidatus Berkiella aquae.</title>
        <authorList>
            <person name="Kidane D.T."/>
            <person name="Mehari Y.T."/>
            <person name="Rice F.C."/>
            <person name="Arivett B.A."/>
            <person name="Farone A.L."/>
            <person name="Berk S.G."/>
            <person name="Farone M.B."/>
        </authorList>
    </citation>
    <scope>NUCLEOTIDE SEQUENCE</scope>
    <source>
        <strain evidence="4">HT99</strain>
    </source>
</reference>
<sequence length="105" mass="10871">MTKCNKKSLVAFMLISFASVYASEALAVNASSASAVQDIVTFLRETIIQNLAYVAGFCAFIIAAIAAVGNKIGPIIVDNVGKIMYFAFGGVVLSYLLSAAGAVIA</sequence>
<organism evidence="3">
    <name type="scientific">Candidatus Berkiella aquae</name>
    <dbReference type="NCBI Taxonomy" id="295108"/>
    <lineage>
        <taxon>Bacteria</taxon>
        <taxon>Pseudomonadati</taxon>
        <taxon>Pseudomonadota</taxon>
        <taxon>Gammaproteobacteria</taxon>
        <taxon>Candidatus Berkiellales</taxon>
        <taxon>Candidatus Berkiellaceae</taxon>
        <taxon>Candidatus Berkiella</taxon>
    </lineage>
</organism>
<keyword evidence="1" id="KW-0812">Transmembrane</keyword>
<evidence type="ECO:0000256" key="1">
    <source>
        <dbReference type="SAM" id="Phobius"/>
    </source>
</evidence>
<evidence type="ECO:0008006" key="6">
    <source>
        <dbReference type="Google" id="ProtNLM"/>
    </source>
</evidence>
<name>A0A0Q9YUC5_9GAMM</name>
<dbReference type="STRING" id="295108.HT99x_02655"/>
<comment type="caution">
    <text evidence="3">The sequence shown here is derived from an EMBL/GenBank/DDBJ whole genome shotgun (WGS) entry which is preliminary data.</text>
</comment>
<feature type="chain" id="PRO_5043129820" description="TrbC/VIRB2 family protein" evidence="2">
    <location>
        <begin position="23"/>
        <end position="105"/>
    </location>
</feature>